<dbReference type="InterPro" id="IPR002139">
    <property type="entry name" value="Ribo/fructo_kinase"/>
</dbReference>
<comment type="cofactor">
    <cofactor evidence="9">
        <name>Mg(2+)</name>
        <dbReference type="ChEBI" id="CHEBI:18420"/>
    </cofactor>
    <text evidence="9">Requires a divalent cation, most likely magnesium in vivo, as an electrophilic catalyst to aid phosphoryl group transfer. It is the chelate of the metal and the nucleotide that is the actual substrate.</text>
</comment>
<dbReference type="Pfam" id="PF00294">
    <property type="entry name" value="PfkB"/>
    <property type="match status" value="1"/>
</dbReference>
<keyword evidence="13" id="KW-1185">Reference proteome</keyword>
<keyword evidence="7 9" id="KW-0630">Potassium</keyword>
<dbReference type="InterPro" id="IPR011611">
    <property type="entry name" value="PfkB_dom"/>
</dbReference>
<dbReference type="EC" id="2.7.1.15" evidence="9"/>
<dbReference type="SUPFAM" id="SSF53613">
    <property type="entry name" value="Ribokinase-like"/>
    <property type="match status" value="1"/>
</dbReference>
<feature type="binding site" evidence="9">
    <location>
        <position position="190"/>
    </location>
    <ligand>
        <name>ATP</name>
        <dbReference type="ChEBI" id="CHEBI:30616"/>
    </ligand>
</feature>
<feature type="domain" description="Carbohydrate kinase PfkB" evidence="10">
    <location>
        <begin position="9"/>
        <end position="303"/>
    </location>
</feature>
<evidence type="ECO:0000313" key="12">
    <source>
        <dbReference type="EMBL" id="RKN25218.1"/>
    </source>
</evidence>
<keyword evidence="2 9" id="KW-0479">Metal-binding</keyword>
<proteinExistence type="inferred from homology"/>
<dbReference type="GO" id="GO:0004747">
    <property type="term" value="F:ribokinase activity"/>
    <property type="evidence" value="ECO:0007669"/>
    <property type="project" value="UniProtKB-UniRule"/>
</dbReference>
<feature type="binding site" evidence="9">
    <location>
        <begin position="17"/>
        <end position="19"/>
    </location>
    <ligand>
        <name>substrate</name>
    </ligand>
</feature>
<name>A0A3A9WD92_9ACTN</name>
<evidence type="ECO:0000256" key="4">
    <source>
        <dbReference type="ARBA" id="ARBA00022777"/>
    </source>
</evidence>
<dbReference type="PANTHER" id="PTHR10584:SF166">
    <property type="entry name" value="RIBOKINASE"/>
    <property type="match status" value="1"/>
</dbReference>
<comment type="subcellular location">
    <subcellularLocation>
        <location evidence="9">Cytoplasm</location>
    </subcellularLocation>
</comment>
<dbReference type="InterPro" id="IPR029056">
    <property type="entry name" value="Ribokinase-like"/>
</dbReference>
<keyword evidence="4 9" id="KW-0418">Kinase</keyword>
<feature type="binding site" evidence="9">
    <location>
        <position position="257"/>
    </location>
    <ligand>
        <name>K(+)</name>
        <dbReference type="ChEBI" id="CHEBI:29103"/>
    </ligand>
</feature>
<feature type="binding site" evidence="9">
    <location>
        <begin position="45"/>
        <end position="49"/>
    </location>
    <ligand>
        <name>substrate</name>
    </ligand>
</feature>
<feature type="binding site" evidence="9">
    <location>
        <begin position="227"/>
        <end position="232"/>
    </location>
    <ligand>
        <name>ATP</name>
        <dbReference type="ChEBI" id="CHEBI:30616"/>
    </ligand>
</feature>
<comment type="subunit">
    <text evidence="9">Homodimer.</text>
</comment>
<evidence type="ECO:0000256" key="1">
    <source>
        <dbReference type="ARBA" id="ARBA00022679"/>
    </source>
</evidence>
<gene>
    <name evidence="9" type="primary">rbsK</name>
    <name evidence="12" type="ORF">D7318_08260</name>
    <name evidence="11" type="ORF">D7319_07405</name>
</gene>
<feature type="binding site" evidence="9">
    <location>
        <position position="300"/>
    </location>
    <ligand>
        <name>K(+)</name>
        <dbReference type="ChEBI" id="CHEBI:29103"/>
    </ligand>
</feature>
<dbReference type="EMBL" id="RBDX01000004">
    <property type="protein sequence ID" value="RKN10955.1"/>
    <property type="molecule type" value="Genomic_DNA"/>
</dbReference>
<comment type="catalytic activity">
    <reaction evidence="9">
        <text>D-ribose + ATP = D-ribose 5-phosphate + ADP + H(+)</text>
        <dbReference type="Rhea" id="RHEA:13697"/>
        <dbReference type="ChEBI" id="CHEBI:15378"/>
        <dbReference type="ChEBI" id="CHEBI:30616"/>
        <dbReference type="ChEBI" id="CHEBI:47013"/>
        <dbReference type="ChEBI" id="CHEBI:78346"/>
        <dbReference type="ChEBI" id="CHEBI:456216"/>
        <dbReference type="EC" id="2.7.1.15"/>
    </reaction>
</comment>
<evidence type="ECO:0000256" key="8">
    <source>
        <dbReference type="ARBA" id="ARBA00023277"/>
    </source>
</evidence>
<keyword evidence="6 9" id="KW-0460">Magnesium</keyword>
<reference evidence="13 14" key="1">
    <citation type="submission" date="2018-09" db="EMBL/GenBank/DDBJ databases">
        <title>Streptomyces sp. nov. DS1-2, an endophytic actinomycete isolated from roots of Dendrobium scabrilingue.</title>
        <authorList>
            <person name="Kuncharoen N."/>
            <person name="Kudo T."/>
            <person name="Ohkuma M."/>
            <person name="Yuki M."/>
            <person name="Tanasupawat S."/>
        </authorList>
    </citation>
    <scope>NUCLEOTIDE SEQUENCE [LARGE SCALE GENOMIC DNA]</scope>
    <source>
        <strain evidence="11 14">AZ1-7</strain>
        <strain evidence="12 13">DS1-2</strain>
    </source>
</reference>
<feature type="binding site" evidence="9">
    <location>
        <begin position="260"/>
        <end position="261"/>
    </location>
    <ligand>
        <name>ATP</name>
        <dbReference type="ChEBI" id="CHEBI:30616"/>
    </ligand>
</feature>
<feature type="binding site" evidence="9">
    <location>
        <position position="255"/>
    </location>
    <ligand>
        <name>K(+)</name>
        <dbReference type="ChEBI" id="CHEBI:29103"/>
    </ligand>
</feature>
<evidence type="ECO:0000313" key="14">
    <source>
        <dbReference type="Proteomes" id="UP000275024"/>
    </source>
</evidence>
<dbReference type="EMBL" id="RBDY01000004">
    <property type="protein sequence ID" value="RKN25218.1"/>
    <property type="molecule type" value="Genomic_DNA"/>
</dbReference>
<feature type="binding site" evidence="9">
    <location>
        <position position="296"/>
    </location>
    <ligand>
        <name>K(+)</name>
        <dbReference type="ChEBI" id="CHEBI:29103"/>
    </ligand>
</feature>
<dbReference type="GO" id="GO:0005524">
    <property type="term" value="F:ATP binding"/>
    <property type="evidence" value="ECO:0007669"/>
    <property type="project" value="UniProtKB-UniRule"/>
</dbReference>
<feature type="active site" description="Proton acceptor" evidence="9">
    <location>
        <position position="261"/>
    </location>
</feature>
<evidence type="ECO:0000256" key="9">
    <source>
        <dbReference type="HAMAP-Rule" id="MF_01987"/>
    </source>
</evidence>
<evidence type="ECO:0000256" key="3">
    <source>
        <dbReference type="ARBA" id="ARBA00022741"/>
    </source>
</evidence>
<dbReference type="HAMAP" id="MF_01987">
    <property type="entry name" value="Ribokinase"/>
    <property type="match status" value="1"/>
</dbReference>
<comment type="pathway">
    <text evidence="9">Carbohydrate metabolism; D-ribose degradation; D-ribose 5-phosphate from beta-D-ribopyranose: step 2/2.</text>
</comment>
<keyword evidence="3 9" id="KW-0547">Nucleotide-binding</keyword>
<evidence type="ECO:0000259" key="10">
    <source>
        <dbReference type="Pfam" id="PF00294"/>
    </source>
</evidence>
<dbReference type="Gene3D" id="3.40.1190.20">
    <property type="match status" value="1"/>
</dbReference>
<evidence type="ECO:0000256" key="2">
    <source>
        <dbReference type="ARBA" id="ARBA00022723"/>
    </source>
</evidence>
<feature type="binding site" evidence="9">
    <location>
        <position position="261"/>
    </location>
    <ligand>
        <name>substrate</name>
    </ligand>
</feature>
<comment type="similarity">
    <text evidence="9">Belongs to the carbohydrate kinase PfkB family. Ribokinase subfamily.</text>
</comment>
<keyword evidence="1 9" id="KW-0808">Transferase</keyword>
<evidence type="ECO:0000256" key="7">
    <source>
        <dbReference type="ARBA" id="ARBA00022958"/>
    </source>
</evidence>
<evidence type="ECO:0000313" key="13">
    <source>
        <dbReference type="Proteomes" id="UP000268652"/>
    </source>
</evidence>
<dbReference type="AlphaFoldDB" id="A0A3A9WD92"/>
<dbReference type="CDD" id="cd01174">
    <property type="entry name" value="ribokinase"/>
    <property type="match status" value="1"/>
</dbReference>
<evidence type="ECO:0000256" key="5">
    <source>
        <dbReference type="ARBA" id="ARBA00022840"/>
    </source>
</evidence>
<comment type="caution">
    <text evidence="9">Lacks conserved residue(s) required for the propagation of feature annotation.</text>
</comment>
<dbReference type="GO" id="GO:0046872">
    <property type="term" value="F:metal ion binding"/>
    <property type="evidence" value="ECO:0007669"/>
    <property type="project" value="UniProtKB-KW"/>
</dbReference>
<comment type="activity regulation">
    <text evidence="9">Activated by a monovalent cation that binds near, but not in, the active site. The most likely occupant of the site in vivo is potassium. Ion binding induces a conformational change that may alter substrate affinity.</text>
</comment>
<dbReference type="PANTHER" id="PTHR10584">
    <property type="entry name" value="SUGAR KINASE"/>
    <property type="match status" value="1"/>
</dbReference>
<organism evidence="11 14">
    <name type="scientific">Streptomyces radicis</name>
    <dbReference type="NCBI Taxonomy" id="1750517"/>
    <lineage>
        <taxon>Bacteria</taxon>
        <taxon>Bacillati</taxon>
        <taxon>Actinomycetota</taxon>
        <taxon>Actinomycetes</taxon>
        <taxon>Kitasatosporales</taxon>
        <taxon>Streptomycetaceae</taxon>
        <taxon>Streptomyces</taxon>
    </lineage>
</organism>
<feature type="binding site" evidence="9">
    <location>
        <position position="291"/>
    </location>
    <ligand>
        <name>K(+)</name>
        <dbReference type="ChEBI" id="CHEBI:29103"/>
    </ligand>
</feature>
<sequence>MLSSARNGQVLVIGSANEDHVLTVDALPVPGATVLAGSSTLTAGGKGANQAVAAARGGADTAFVAALGADDRGARLRAALEGAGVDTRLVGRRPGAPTGLAVVTVAASGENAIVVAAGANAELDADAVEAALADATPAHLVVVQCEIPVPAVCRALEVAGRRGAFAILNLAPFVALPERALRAVGLLVVNESEARAALGERPGAAGRAVDDLAPALAARFGCAVVVTLGARGARCRTREGRDVTVPAHPVPDAVDTTGAGDAFVGFLAAALARGADLADAARTASVAAALSVQRPGAQASFPALAEVDAVLATNPAPHR</sequence>
<evidence type="ECO:0000313" key="11">
    <source>
        <dbReference type="EMBL" id="RKN10955.1"/>
    </source>
</evidence>
<evidence type="ECO:0000256" key="6">
    <source>
        <dbReference type="ARBA" id="ARBA00022842"/>
    </source>
</evidence>
<comment type="caution">
    <text evidence="11">The sequence shown here is derived from an EMBL/GenBank/DDBJ whole genome shotgun (WGS) entry which is preliminary data.</text>
</comment>
<dbReference type="RefSeq" id="WP_120696225.1">
    <property type="nucleotide sequence ID" value="NZ_RBDX01000004.1"/>
</dbReference>
<keyword evidence="8 9" id="KW-0119">Carbohydrate metabolism</keyword>
<dbReference type="OrthoDB" id="9775849at2"/>
<comment type="function">
    <text evidence="9">Catalyzes the phosphorylation of ribose at O-5 in a reaction requiring ATP and magnesium. The resulting D-ribose-5-phosphate can then be used either for sythesis of nucleotides, histidine, and tryptophan, or as a component of the pentose phosphate pathway.</text>
</comment>
<dbReference type="Proteomes" id="UP000268652">
    <property type="component" value="Unassembled WGS sequence"/>
</dbReference>
<accession>A0A3A9WD92</accession>
<keyword evidence="5 9" id="KW-0067">ATP-binding</keyword>
<dbReference type="UniPathway" id="UPA00916">
    <property type="reaction ID" value="UER00889"/>
</dbReference>
<keyword evidence="9" id="KW-0963">Cytoplasm</keyword>
<dbReference type="Proteomes" id="UP000275024">
    <property type="component" value="Unassembled WGS sequence"/>
</dbReference>
<dbReference type="InterPro" id="IPR011877">
    <property type="entry name" value="Ribokinase"/>
</dbReference>
<dbReference type="GO" id="GO:0005829">
    <property type="term" value="C:cytosol"/>
    <property type="evidence" value="ECO:0007669"/>
    <property type="project" value="TreeGrafter"/>
</dbReference>
<feature type="binding site" evidence="9">
    <location>
        <position position="294"/>
    </location>
    <ligand>
        <name>K(+)</name>
        <dbReference type="ChEBI" id="CHEBI:29103"/>
    </ligand>
</feature>
<protein>
    <recommendedName>
        <fullName evidence="9">Ribokinase</fullName>
        <shortName evidence="9">RK</shortName>
        <ecNumber evidence="9">2.7.1.15</ecNumber>
    </recommendedName>
</protein>
<dbReference type="PRINTS" id="PR00990">
    <property type="entry name" value="RIBOKINASE"/>
</dbReference>
<feature type="binding site" evidence="9">
    <location>
        <position position="146"/>
    </location>
    <ligand>
        <name>substrate</name>
    </ligand>
</feature>
<dbReference type="GO" id="GO:0019303">
    <property type="term" value="P:D-ribose catabolic process"/>
    <property type="evidence" value="ECO:0007669"/>
    <property type="project" value="UniProtKB-UniRule"/>
</dbReference>